<dbReference type="GO" id="GO:0003676">
    <property type="term" value="F:nucleic acid binding"/>
    <property type="evidence" value="ECO:0007669"/>
    <property type="project" value="InterPro"/>
</dbReference>
<evidence type="ECO:0000313" key="3">
    <source>
        <dbReference type="EMBL" id="KAK9168340.1"/>
    </source>
</evidence>
<dbReference type="GO" id="GO:0004523">
    <property type="term" value="F:RNA-DNA hybrid ribonuclease activity"/>
    <property type="evidence" value="ECO:0007669"/>
    <property type="project" value="InterPro"/>
</dbReference>
<evidence type="ECO:0000259" key="1">
    <source>
        <dbReference type="Pfam" id="PF13456"/>
    </source>
</evidence>
<dbReference type="Pfam" id="PF13456">
    <property type="entry name" value="RVT_3"/>
    <property type="match status" value="1"/>
</dbReference>
<dbReference type="SUPFAM" id="SSF53098">
    <property type="entry name" value="Ribonuclease H-like"/>
    <property type="match status" value="1"/>
</dbReference>
<gene>
    <name evidence="3" type="ORF">Syun_000480</name>
</gene>
<feature type="domain" description="Reverse transcriptase zinc-binding" evidence="2">
    <location>
        <begin position="37"/>
        <end position="102"/>
    </location>
</feature>
<name>A0AAP0Q5L5_9MAGN</name>
<comment type="caution">
    <text evidence="3">The sequence shown here is derived from an EMBL/GenBank/DDBJ whole genome shotgun (WGS) entry which is preliminary data.</text>
</comment>
<organism evidence="3 4">
    <name type="scientific">Stephania yunnanensis</name>
    <dbReference type="NCBI Taxonomy" id="152371"/>
    <lineage>
        <taxon>Eukaryota</taxon>
        <taxon>Viridiplantae</taxon>
        <taxon>Streptophyta</taxon>
        <taxon>Embryophyta</taxon>
        <taxon>Tracheophyta</taxon>
        <taxon>Spermatophyta</taxon>
        <taxon>Magnoliopsida</taxon>
        <taxon>Ranunculales</taxon>
        <taxon>Menispermaceae</taxon>
        <taxon>Menispermoideae</taxon>
        <taxon>Cissampelideae</taxon>
        <taxon>Stephania</taxon>
    </lineage>
</organism>
<dbReference type="CDD" id="cd06222">
    <property type="entry name" value="RNase_H_like"/>
    <property type="match status" value="1"/>
</dbReference>
<feature type="domain" description="RNase H type-1" evidence="1">
    <location>
        <begin position="145"/>
        <end position="264"/>
    </location>
</feature>
<evidence type="ECO:0008006" key="5">
    <source>
        <dbReference type="Google" id="ProtNLM"/>
    </source>
</evidence>
<dbReference type="InterPro" id="IPR044730">
    <property type="entry name" value="RNase_H-like_dom_plant"/>
</dbReference>
<evidence type="ECO:0000259" key="2">
    <source>
        <dbReference type="Pfam" id="PF13966"/>
    </source>
</evidence>
<keyword evidence="4" id="KW-1185">Reference proteome</keyword>
<dbReference type="InterPro" id="IPR036397">
    <property type="entry name" value="RNaseH_sf"/>
</dbReference>
<protein>
    <recommendedName>
        <fullName evidence="5">Reverse transcriptase zinc-binding domain-containing protein</fullName>
    </recommendedName>
</protein>
<evidence type="ECO:0000313" key="4">
    <source>
        <dbReference type="Proteomes" id="UP001420932"/>
    </source>
</evidence>
<dbReference type="Gene3D" id="3.30.420.10">
    <property type="entry name" value="Ribonuclease H-like superfamily/Ribonuclease H"/>
    <property type="match status" value="1"/>
</dbReference>
<dbReference type="InterPro" id="IPR012337">
    <property type="entry name" value="RNaseH-like_sf"/>
</dbReference>
<reference evidence="3 4" key="1">
    <citation type="submission" date="2024-01" db="EMBL/GenBank/DDBJ databases">
        <title>Genome assemblies of Stephania.</title>
        <authorList>
            <person name="Yang L."/>
        </authorList>
    </citation>
    <scope>NUCLEOTIDE SEQUENCE [LARGE SCALE GENOMIC DNA]</scope>
    <source>
        <strain evidence="3">YNDBR</strain>
        <tissue evidence="3">Leaf</tissue>
    </source>
</reference>
<dbReference type="InterPro" id="IPR026960">
    <property type="entry name" value="RVT-Znf"/>
</dbReference>
<accession>A0AAP0Q5L5</accession>
<dbReference type="AlphaFoldDB" id="A0AAP0Q5L5"/>
<sequence>MAPEKMGHFSVKSACRLAVTMAKKCALGGFQMGESSTTKPQQQLWSTLWKTNVPKKLHMFIWKALHIALPTKERLTKRKNLHEMTCQGCGINSETIEHLFFHRPQLRAFLFALPLGLDTLSLVDNFFEQIWEKVALNKKSSKSRTDVATHPDSGDCGVGWILLDFSNKPIWAGSFTLRPSSSVEIGESWAILNALSHYRSITQGLNAFFDAKEVIEGIMDPRVCPQDIDPVRYDIRSIRDNMGPVDFFYVPRTNNVMAHNLAQNSLRTNLICTWSDQIPEWVFSIDDI</sequence>
<dbReference type="Proteomes" id="UP001420932">
    <property type="component" value="Unassembled WGS sequence"/>
</dbReference>
<dbReference type="Pfam" id="PF13966">
    <property type="entry name" value="zf-RVT"/>
    <property type="match status" value="1"/>
</dbReference>
<proteinExistence type="predicted"/>
<dbReference type="EMBL" id="JBBNAF010000001">
    <property type="protein sequence ID" value="KAK9168340.1"/>
    <property type="molecule type" value="Genomic_DNA"/>
</dbReference>
<dbReference type="InterPro" id="IPR002156">
    <property type="entry name" value="RNaseH_domain"/>
</dbReference>